<dbReference type="Proteomes" id="UP000499080">
    <property type="component" value="Unassembled WGS sequence"/>
</dbReference>
<name>A0A4Y2LQ91_ARAVE</name>
<dbReference type="AlphaFoldDB" id="A0A4Y2LQ91"/>
<accession>A0A4Y2LQ91</accession>
<dbReference type="EMBL" id="BGPR01006057">
    <property type="protein sequence ID" value="GBN15726.1"/>
    <property type="molecule type" value="Genomic_DNA"/>
</dbReference>
<gene>
    <name evidence="1" type="ORF">AVEN_135082_1</name>
</gene>
<organism evidence="1 2">
    <name type="scientific">Araneus ventricosus</name>
    <name type="common">Orbweaver spider</name>
    <name type="synonym">Epeira ventricosa</name>
    <dbReference type="NCBI Taxonomy" id="182803"/>
    <lineage>
        <taxon>Eukaryota</taxon>
        <taxon>Metazoa</taxon>
        <taxon>Ecdysozoa</taxon>
        <taxon>Arthropoda</taxon>
        <taxon>Chelicerata</taxon>
        <taxon>Arachnida</taxon>
        <taxon>Araneae</taxon>
        <taxon>Araneomorphae</taxon>
        <taxon>Entelegynae</taxon>
        <taxon>Araneoidea</taxon>
        <taxon>Araneidae</taxon>
        <taxon>Araneus</taxon>
    </lineage>
</organism>
<comment type="caution">
    <text evidence="1">The sequence shown here is derived from an EMBL/GenBank/DDBJ whole genome shotgun (WGS) entry which is preliminary data.</text>
</comment>
<reference evidence="1 2" key="1">
    <citation type="journal article" date="2019" name="Sci. Rep.">
        <title>Orb-weaving spider Araneus ventricosus genome elucidates the spidroin gene catalogue.</title>
        <authorList>
            <person name="Kono N."/>
            <person name="Nakamura H."/>
            <person name="Ohtoshi R."/>
            <person name="Moran D.A.P."/>
            <person name="Shinohara A."/>
            <person name="Yoshida Y."/>
            <person name="Fujiwara M."/>
            <person name="Mori M."/>
            <person name="Tomita M."/>
            <person name="Arakawa K."/>
        </authorList>
    </citation>
    <scope>NUCLEOTIDE SEQUENCE [LARGE SCALE GENOMIC DNA]</scope>
</reference>
<protein>
    <submittedName>
        <fullName evidence="1">Uncharacterized protein</fullName>
    </submittedName>
</protein>
<evidence type="ECO:0000313" key="2">
    <source>
        <dbReference type="Proteomes" id="UP000499080"/>
    </source>
</evidence>
<sequence>MFSPKLSPIPPQKGAVSPSPVWLKKFQPTVTKKPMSIRRFFIVVFEKYLDSKEGCHFNSHRLSAKAFPRIPFRKSLPQGLRGKAFYELPHRQGLNGKYAKAFPHKPFRKSFPQNWRRKAFYELPVPSCIAPSGIEVSAPTLQLYERMLDPRLGGF</sequence>
<keyword evidence="2" id="KW-1185">Reference proteome</keyword>
<proteinExistence type="predicted"/>
<evidence type="ECO:0000313" key="1">
    <source>
        <dbReference type="EMBL" id="GBN15726.1"/>
    </source>
</evidence>